<dbReference type="AlphaFoldDB" id="A0A0P0VA97"/>
<proteinExistence type="predicted"/>
<keyword evidence="3" id="KW-1185">Reference proteome</keyword>
<reference evidence="2" key="3">
    <citation type="journal article" date="2013" name="Plant Cell Physiol.">
        <title>Rice Annotation Project Database (RAP-DB): an integrative and interactive database for rice genomics.</title>
        <authorList>
            <person name="Sakai H."/>
            <person name="Lee S.S."/>
            <person name="Tanaka T."/>
            <person name="Numa H."/>
            <person name="Kim J."/>
            <person name="Kawahara Y."/>
            <person name="Wakimoto H."/>
            <person name="Yang C.C."/>
            <person name="Iwamoto M."/>
            <person name="Abe T."/>
            <person name="Yamada Y."/>
            <person name="Muto A."/>
            <person name="Inokuchi H."/>
            <person name="Ikemura T."/>
            <person name="Matsumoto T."/>
            <person name="Sasaki T."/>
            <person name="Itoh T."/>
        </authorList>
    </citation>
    <scope>NUCLEOTIDE SEQUENCE</scope>
</reference>
<dbReference type="EMBL" id="AP003251">
    <property type="protein sequence ID" value="BAD81834.1"/>
    <property type="molecule type" value="Genomic_DNA"/>
</dbReference>
<dbReference type="PaxDb" id="39947-Q5N795"/>
<evidence type="ECO:0000313" key="1">
    <source>
        <dbReference type="EMBL" id="BAD81834.1"/>
    </source>
</evidence>
<protein>
    <submittedName>
        <fullName evidence="2">Os01g0847150 protein</fullName>
    </submittedName>
</protein>
<reference evidence="2" key="5">
    <citation type="submission" date="2015-10" db="EMBL/GenBank/DDBJ databases">
        <authorList>
            <person name="Sakai H."/>
            <person name="Kawahara Y."/>
            <person name="Matsumoto T."/>
            <person name="Buell C.R."/>
            <person name="Itoh T."/>
        </authorList>
    </citation>
    <scope>NUCLEOTIDE SEQUENCE</scope>
</reference>
<reference evidence="2 3" key="4">
    <citation type="journal article" date="2013" name="Rice">
        <title>Improvement of the Oryza sativa Nipponbare reference genome using next generation sequence and optical map data.</title>
        <authorList>
            <person name="Kawahara Y."/>
            <person name="de la Bastide M."/>
            <person name="Hamilton J.P."/>
            <person name="Kanamori H."/>
            <person name="McCombie W.R."/>
            <person name="Ouyang S."/>
            <person name="Schwartz D.C."/>
            <person name="Tanaka T."/>
            <person name="Wu J."/>
            <person name="Zhou S."/>
            <person name="Childs K.L."/>
            <person name="Davidson R.M."/>
            <person name="Lin H."/>
            <person name="Quesada-Ocampo L."/>
            <person name="Vaillancourt B."/>
            <person name="Sakai H."/>
            <person name="Lee S.S."/>
            <person name="Kim J."/>
            <person name="Numa H."/>
            <person name="Itoh T."/>
            <person name="Buell C.R."/>
            <person name="Matsumoto T."/>
        </authorList>
    </citation>
    <scope>NUCLEOTIDE SEQUENCE [LARGE SCALE GENOMIC DNA]</scope>
    <source>
        <strain evidence="3">cv. Nipponbare</strain>
    </source>
</reference>
<evidence type="ECO:0000313" key="2">
    <source>
        <dbReference type="EMBL" id="BAS75212.1"/>
    </source>
</evidence>
<gene>
    <name evidence="2" type="ordered locus">Os01g0847150</name>
    <name evidence="2" type="ORF">OSNPB_010847150</name>
    <name evidence="1" type="ORF">P0446B05.39</name>
</gene>
<accession>A0A0P0VA97</accession>
<dbReference type="Proteomes" id="UP000817658">
    <property type="component" value="Chromosome 1"/>
</dbReference>
<accession>Q5N795</accession>
<dbReference type="Proteomes" id="UP000059680">
    <property type="component" value="Chromosome 1"/>
</dbReference>
<dbReference type="EMBL" id="AP014957">
    <property type="protein sequence ID" value="BAS75212.1"/>
    <property type="molecule type" value="Genomic_DNA"/>
</dbReference>
<sequence>MRWHWRFECGRRRVAPKNAGGGDSGEREREWRKLEGCAATARHWGRVAAGVDELCGGGVAEPVNQELESRSAGSHHRALPPPATSCACSPALLPAVSVTPPLPMPNFSLSAPPSCYIVDATALLSFAGRRLSRWPSSPPHSSHVALALLPAASVTPQPPMPAH</sequence>
<name>A0A0P0VA97_ORYSJ</name>
<evidence type="ECO:0000313" key="3">
    <source>
        <dbReference type="Proteomes" id="UP000059680"/>
    </source>
</evidence>
<reference evidence="1" key="1">
    <citation type="journal article" date="2002" name="Nature">
        <title>The genome sequence and structure of rice chromosome 1.</title>
        <authorList>
            <person name="Sasaki T."/>
            <person name="Matsumoto T."/>
            <person name="Yamamoto K."/>
            <person name="Sakata K."/>
            <person name="Baba T."/>
            <person name="Katayose Y."/>
            <person name="Wu J."/>
            <person name="Niimura Y."/>
            <person name="Cheng Z."/>
            <person name="Nagamura Y."/>
            <person name="Antonio B.A."/>
            <person name="Kanamori H."/>
            <person name="Hosokawa S."/>
            <person name="Masukawa M."/>
            <person name="Arikawa K."/>
            <person name="Chiden Y."/>
            <person name="Hayashi M."/>
            <person name="Okamoto M."/>
            <person name="Ando T."/>
            <person name="Aoki H."/>
            <person name="Arita K."/>
            <person name="Hamada M."/>
            <person name="Harada C."/>
            <person name="Hijishita S."/>
            <person name="Honda M."/>
            <person name="Ichikawa Y."/>
            <person name="Idonuma A."/>
            <person name="Iijima M."/>
            <person name="Ikeda M."/>
            <person name="Ikeno M."/>
            <person name="Itoh S."/>
            <person name="Itoh T."/>
            <person name="Itoh Y."/>
            <person name="Itoh Y."/>
            <person name="Iwabuchi A."/>
            <person name="Kamiya K."/>
            <person name="Karasawa W."/>
            <person name="Katagiri S."/>
            <person name="Kikuta A."/>
            <person name="Kobayashi N."/>
            <person name="Kono I."/>
            <person name="Machita K."/>
            <person name="Maehara T."/>
            <person name="Mizuno H."/>
            <person name="Mizubayashi T."/>
            <person name="Mukai Y."/>
            <person name="Nagasaki H."/>
            <person name="Nakashima M."/>
            <person name="Nakama Y."/>
            <person name="Nakamichi Y."/>
            <person name="Nakamura M."/>
            <person name="Namiki N."/>
            <person name="Negishi M."/>
            <person name="Ohta I."/>
            <person name="Ono N."/>
            <person name="Saji S."/>
            <person name="Sakai K."/>
            <person name="Shibata M."/>
            <person name="Shimokawa T."/>
            <person name="Shomura A."/>
            <person name="Song J."/>
            <person name="Takazaki Y."/>
            <person name="Terasawa K."/>
            <person name="Tsuji K."/>
            <person name="Waki K."/>
            <person name="Yamagata H."/>
            <person name="Yamane H."/>
            <person name="Yoshiki S."/>
            <person name="Yoshihara R."/>
            <person name="Yukawa K."/>
            <person name="Zhong H."/>
            <person name="Iwama H."/>
            <person name="Endo T."/>
            <person name="Ito H."/>
            <person name="Hahn J.H."/>
            <person name="Kim H.I."/>
            <person name="Eun M.Y."/>
            <person name="Yano M."/>
            <person name="Jiang J."/>
            <person name="Gojobori T."/>
        </authorList>
    </citation>
    <scope>NUCLEOTIDE SEQUENCE</scope>
</reference>
<organism evidence="1">
    <name type="scientific">Oryza sativa subsp. japonica</name>
    <name type="common">Rice</name>
    <dbReference type="NCBI Taxonomy" id="39947"/>
    <lineage>
        <taxon>Eukaryota</taxon>
        <taxon>Viridiplantae</taxon>
        <taxon>Streptophyta</taxon>
        <taxon>Embryophyta</taxon>
        <taxon>Tracheophyta</taxon>
        <taxon>Spermatophyta</taxon>
        <taxon>Magnoliopsida</taxon>
        <taxon>Liliopsida</taxon>
        <taxon>Poales</taxon>
        <taxon>Poaceae</taxon>
        <taxon>BOP clade</taxon>
        <taxon>Oryzoideae</taxon>
        <taxon>Oryzeae</taxon>
        <taxon>Oryzinae</taxon>
        <taxon>Oryza</taxon>
        <taxon>Oryza sativa</taxon>
    </lineage>
</organism>
<reference evidence="3" key="2">
    <citation type="journal article" date="2005" name="Nature">
        <title>The map-based sequence of the rice genome.</title>
        <authorList>
            <consortium name="International rice genome sequencing project (IRGSP)"/>
            <person name="Matsumoto T."/>
            <person name="Wu J."/>
            <person name="Kanamori H."/>
            <person name="Katayose Y."/>
            <person name="Fujisawa M."/>
            <person name="Namiki N."/>
            <person name="Mizuno H."/>
            <person name="Yamamoto K."/>
            <person name="Antonio B.A."/>
            <person name="Baba T."/>
            <person name="Sakata K."/>
            <person name="Nagamura Y."/>
            <person name="Aoki H."/>
            <person name="Arikawa K."/>
            <person name="Arita K."/>
            <person name="Bito T."/>
            <person name="Chiden Y."/>
            <person name="Fujitsuka N."/>
            <person name="Fukunaka R."/>
            <person name="Hamada M."/>
            <person name="Harada C."/>
            <person name="Hayashi A."/>
            <person name="Hijishita S."/>
            <person name="Honda M."/>
            <person name="Hosokawa S."/>
            <person name="Ichikawa Y."/>
            <person name="Idonuma A."/>
            <person name="Iijima M."/>
            <person name="Ikeda M."/>
            <person name="Ikeno M."/>
            <person name="Ito K."/>
            <person name="Ito S."/>
            <person name="Ito T."/>
            <person name="Ito Y."/>
            <person name="Ito Y."/>
            <person name="Iwabuchi A."/>
            <person name="Kamiya K."/>
            <person name="Karasawa W."/>
            <person name="Kurita K."/>
            <person name="Katagiri S."/>
            <person name="Kikuta A."/>
            <person name="Kobayashi H."/>
            <person name="Kobayashi N."/>
            <person name="Machita K."/>
            <person name="Maehara T."/>
            <person name="Masukawa M."/>
            <person name="Mizubayashi T."/>
            <person name="Mukai Y."/>
            <person name="Nagasaki H."/>
            <person name="Nagata Y."/>
            <person name="Naito S."/>
            <person name="Nakashima M."/>
            <person name="Nakama Y."/>
            <person name="Nakamichi Y."/>
            <person name="Nakamura M."/>
            <person name="Meguro A."/>
            <person name="Negishi M."/>
            <person name="Ohta I."/>
            <person name="Ohta T."/>
            <person name="Okamoto M."/>
            <person name="Ono N."/>
            <person name="Saji S."/>
            <person name="Sakaguchi M."/>
            <person name="Sakai K."/>
            <person name="Shibata M."/>
            <person name="Shimokawa T."/>
            <person name="Song J."/>
            <person name="Takazaki Y."/>
            <person name="Terasawa K."/>
            <person name="Tsugane M."/>
            <person name="Tsuji K."/>
            <person name="Ueda S."/>
            <person name="Waki K."/>
            <person name="Yamagata H."/>
            <person name="Yamamoto M."/>
            <person name="Yamamoto S."/>
            <person name="Yamane H."/>
            <person name="Yoshiki S."/>
            <person name="Yoshihara R."/>
            <person name="Yukawa K."/>
            <person name="Zhong H."/>
            <person name="Yano M."/>
            <person name="Yuan Q."/>
            <person name="Ouyang S."/>
            <person name="Liu J."/>
            <person name="Jones K.M."/>
            <person name="Gansberger K."/>
            <person name="Moffat K."/>
            <person name="Hill J."/>
            <person name="Bera J."/>
            <person name="Fadrosh D."/>
            <person name="Jin S."/>
            <person name="Johri S."/>
            <person name="Kim M."/>
            <person name="Overton L."/>
            <person name="Reardon M."/>
            <person name="Tsitrin T."/>
            <person name="Vuong H."/>
            <person name="Weaver B."/>
            <person name="Ciecko A."/>
            <person name="Tallon L."/>
            <person name="Jackson J."/>
            <person name="Pai G."/>
            <person name="Aken S.V."/>
            <person name="Utterback T."/>
            <person name="Reidmuller S."/>
            <person name="Feldblyum T."/>
            <person name="Hsiao J."/>
            <person name="Zismann V."/>
            <person name="Iobst S."/>
            <person name="de Vazeille A.R."/>
            <person name="Buell C.R."/>
            <person name="Ying K."/>
            <person name="Li Y."/>
            <person name="Lu T."/>
            <person name="Huang Y."/>
            <person name="Zhao Q."/>
            <person name="Feng Q."/>
            <person name="Zhang L."/>
            <person name="Zhu J."/>
            <person name="Weng Q."/>
            <person name="Mu J."/>
            <person name="Lu Y."/>
            <person name="Fan D."/>
            <person name="Liu Y."/>
            <person name="Guan J."/>
            <person name="Zhang Y."/>
            <person name="Yu S."/>
            <person name="Liu X."/>
            <person name="Zhang Y."/>
            <person name="Hong G."/>
            <person name="Han B."/>
            <person name="Choisne N."/>
            <person name="Demange N."/>
            <person name="Orjeda G."/>
            <person name="Samain S."/>
            <person name="Cattolico L."/>
            <person name="Pelletier E."/>
            <person name="Couloux A."/>
            <person name="Segurens B."/>
            <person name="Wincker P."/>
            <person name="D'Hont A."/>
            <person name="Scarpelli C."/>
            <person name="Weissenbach J."/>
            <person name="Salanoubat M."/>
            <person name="Quetier F."/>
            <person name="Yu Y."/>
            <person name="Kim H.R."/>
            <person name="Rambo T."/>
            <person name="Currie J."/>
            <person name="Collura K."/>
            <person name="Luo M."/>
            <person name="Yang T."/>
            <person name="Ammiraju J.S.S."/>
            <person name="Engler F."/>
            <person name="Soderlund C."/>
            <person name="Wing R.A."/>
            <person name="Palmer L.E."/>
            <person name="de la Bastide M."/>
            <person name="Spiegel L."/>
            <person name="Nascimento L."/>
            <person name="Zutavern T."/>
            <person name="O'Shaughnessy A."/>
            <person name="Dike S."/>
            <person name="Dedhia N."/>
            <person name="Preston R."/>
            <person name="Balija V."/>
            <person name="McCombie W.R."/>
            <person name="Chow T."/>
            <person name="Chen H."/>
            <person name="Chung M."/>
            <person name="Chen C."/>
            <person name="Shaw J."/>
            <person name="Wu H."/>
            <person name="Hsiao K."/>
            <person name="Chao Y."/>
            <person name="Chu M."/>
            <person name="Cheng C."/>
            <person name="Hour A."/>
            <person name="Lee P."/>
            <person name="Lin S."/>
            <person name="Lin Y."/>
            <person name="Liou J."/>
            <person name="Liu S."/>
            <person name="Hsing Y."/>
            <person name="Raghuvanshi S."/>
            <person name="Mohanty A."/>
            <person name="Bharti A.K."/>
            <person name="Gaur A."/>
            <person name="Gupta V."/>
            <person name="Kumar D."/>
            <person name="Ravi V."/>
            <person name="Vij S."/>
            <person name="Kapur A."/>
            <person name="Khurana P."/>
            <person name="Khurana P."/>
            <person name="Khurana J.P."/>
            <person name="Tyagi A.K."/>
            <person name="Gaikwad K."/>
            <person name="Singh A."/>
            <person name="Dalal V."/>
            <person name="Srivastava S."/>
            <person name="Dixit A."/>
            <person name="Pal A.K."/>
            <person name="Ghazi I.A."/>
            <person name="Yadav M."/>
            <person name="Pandit A."/>
            <person name="Bhargava A."/>
            <person name="Sureshbabu K."/>
            <person name="Batra K."/>
            <person name="Sharma T.R."/>
            <person name="Mohapatra T."/>
            <person name="Singh N.K."/>
            <person name="Messing J."/>
            <person name="Nelson A.B."/>
            <person name="Fuks G."/>
            <person name="Kavchok S."/>
            <person name="Keizer G."/>
            <person name="Linton E."/>
            <person name="Llaca V."/>
            <person name="Song R."/>
            <person name="Tanyolac B."/>
            <person name="Young S."/>
            <person name="Ho-Il K."/>
            <person name="Hahn J.H."/>
            <person name="Sangsakoo G."/>
            <person name="Vanavichit A."/>
            <person name="de Mattos Luiz.A.T."/>
            <person name="Zimmer P.D."/>
            <person name="Malone G."/>
            <person name="Dellagostin O."/>
            <person name="de Oliveira A.C."/>
            <person name="Bevan M."/>
            <person name="Bancroft I."/>
            <person name="Minx P."/>
            <person name="Cordum H."/>
            <person name="Wilson R."/>
            <person name="Cheng Z."/>
            <person name="Jin W."/>
            <person name="Jiang J."/>
            <person name="Leong S.A."/>
            <person name="Iwama H."/>
            <person name="Gojobori T."/>
            <person name="Itoh T."/>
            <person name="Niimura Y."/>
            <person name="Fujii Y."/>
            <person name="Habara T."/>
            <person name="Sakai H."/>
            <person name="Sato Y."/>
            <person name="Wilson G."/>
            <person name="Kumar K."/>
            <person name="McCouch S."/>
            <person name="Juretic N."/>
            <person name="Hoen D."/>
            <person name="Wright S."/>
            <person name="Bruskiewich R."/>
            <person name="Bureau T."/>
            <person name="Miyao A."/>
            <person name="Hirochika H."/>
            <person name="Nishikawa T."/>
            <person name="Kadowaki K."/>
            <person name="Sugiura M."/>
            <person name="Burr B."/>
            <person name="Sasaki T."/>
        </authorList>
    </citation>
    <scope>NUCLEOTIDE SEQUENCE [LARGE SCALE GENOMIC DNA]</scope>
    <source>
        <strain evidence="3">cv. Nipponbare</strain>
    </source>
</reference>